<accession>A0A166CHZ1</accession>
<gene>
    <name evidence="2" type="ORF">SISSUDRAFT_857340</name>
</gene>
<keyword evidence="3" id="KW-1185">Reference proteome</keyword>
<feature type="region of interest" description="Disordered" evidence="1">
    <location>
        <begin position="1"/>
        <end position="280"/>
    </location>
</feature>
<evidence type="ECO:0000256" key="1">
    <source>
        <dbReference type="SAM" id="MobiDB-lite"/>
    </source>
</evidence>
<evidence type="ECO:0000313" key="2">
    <source>
        <dbReference type="EMBL" id="KZT37474.1"/>
    </source>
</evidence>
<dbReference type="AlphaFoldDB" id="A0A166CHZ1"/>
<dbReference type="Proteomes" id="UP000076798">
    <property type="component" value="Unassembled WGS sequence"/>
</dbReference>
<evidence type="ECO:0000313" key="3">
    <source>
        <dbReference type="Proteomes" id="UP000076798"/>
    </source>
</evidence>
<sequence length="280" mass="32083">MSLGARPTTLPERPTGQVFSEDILRTHHSHEKYPLLQHRSAAAPLVPIAPPRMRDRDYREHYNPYPHGRARSPNRPPSPRQYHDPPTSSSAPDYDPRRRLSYNSRVPQSDSWRPLREPPTNRVTSQPLRRDTREGNSSSTRSWNPDRSFQPSASWSRNRDDYSPPPRSPVVPRKPVDFHASGPSLSYMQHDDYPPVGDSEAESYSPPPRPPRPLVRKPPEFLFSGPSRSYIAHEHYPPPGRDSGSYPDRPDFRSADNVYSRRNPRPTNRPSALGDLYSSF</sequence>
<feature type="compositionally biased region" description="Basic and acidic residues" evidence="1">
    <location>
        <begin position="52"/>
        <end position="62"/>
    </location>
</feature>
<proteinExistence type="predicted"/>
<name>A0A166CHZ1_9AGAM</name>
<feature type="compositionally biased region" description="Polar residues" evidence="1">
    <location>
        <begin position="101"/>
        <end position="111"/>
    </location>
</feature>
<reference evidence="2 3" key="1">
    <citation type="journal article" date="2016" name="Mol. Biol. Evol.">
        <title>Comparative Genomics of Early-Diverging Mushroom-Forming Fungi Provides Insights into the Origins of Lignocellulose Decay Capabilities.</title>
        <authorList>
            <person name="Nagy L.G."/>
            <person name="Riley R."/>
            <person name="Tritt A."/>
            <person name="Adam C."/>
            <person name="Daum C."/>
            <person name="Floudas D."/>
            <person name="Sun H."/>
            <person name="Yadav J.S."/>
            <person name="Pangilinan J."/>
            <person name="Larsson K.H."/>
            <person name="Matsuura K."/>
            <person name="Barry K."/>
            <person name="Labutti K."/>
            <person name="Kuo R."/>
            <person name="Ohm R.A."/>
            <person name="Bhattacharya S.S."/>
            <person name="Shirouzu T."/>
            <person name="Yoshinaga Y."/>
            <person name="Martin F.M."/>
            <person name="Grigoriev I.V."/>
            <person name="Hibbett D.S."/>
        </authorList>
    </citation>
    <scope>NUCLEOTIDE SEQUENCE [LARGE SCALE GENOMIC DNA]</scope>
    <source>
        <strain evidence="2 3">HHB10207 ss-3</strain>
    </source>
</reference>
<organism evidence="2 3">
    <name type="scientific">Sistotremastrum suecicum HHB10207 ss-3</name>
    <dbReference type="NCBI Taxonomy" id="1314776"/>
    <lineage>
        <taxon>Eukaryota</taxon>
        <taxon>Fungi</taxon>
        <taxon>Dikarya</taxon>
        <taxon>Basidiomycota</taxon>
        <taxon>Agaricomycotina</taxon>
        <taxon>Agaricomycetes</taxon>
        <taxon>Sistotremastrales</taxon>
        <taxon>Sistotremastraceae</taxon>
        <taxon>Sistotremastrum</taxon>
    </lineage>
</organism>
<protein>
    <submittedName>
        <fullName evidence="2">Uncharacterized protein</fullName>
    </submittedName>
</protein>
<dbReference type="EMBL" id="KV428083">
    <property type="protein sequence ID" value="KZT37474.1"/>
    <property type="molecule type" value="Genomic_DNA"/>
</dbReference>
<feature type="compositionally biased region" description="Polar residues" evidence="1">
    <location>
        <begin position="135"/>
        <end position="155"/>
    </location>
</feature>